<dbReference type="AlphaFoldDB" id="A0A7U5RUJ7"/>
<accession>A0A7U5RUJ7</accession>
<reference evidence="2 3" key="1">
    <citation type="journal article" date="2017" name="Lancet Infect. Dis.">
        <title>Global outbreak of severe Mycobacterium chimaera disease after cardiac surgery: a molecular epidemiological study.</title>
        <authorList>
            <person name="van Ingen J."/>
            <person name="Kohl T."/>
            <person name="Kranzer K."/>
            <person name="Hasse B."/>
            <person name="Keller P."/>
            <person name="Szafranska A."/>
            <person name="Hillemann D."/>
            <person name="Chand M."/>
            <person name="Schreiber P."/>
            <person name="Sommerstein R."/>
            <person name="Berger C."/>
            <person name="Genoni M."/>
            <person name="Ruegg C."/>
            <person name="Troillet N."/>
            <person name="Widmer A.F."/>
            <person name="Becker S.L."/>
            <person name="Herrmann M."/>
            <person name="Eckmanns T."/>
            <person name="Haller S."/>
            <person name="Hoeller C."/>
            <person name="Debast S.B."/>
            <person name="Wolfhagen M.J."/>
            <person name="Hopman J."/>
            <person name="Kluytmans J."/>
            <person name="Langelaar M."/>
            <person name="Notermans D.W."/>
            <person name="ten Oever J."/>
            <person name="van den Barselaar P."/>
            <person name="Vonk A.B.A."/>
            <person name="Vos M.C."/>
            <person name="Ahmed N."/>
            <person name="Brown T."/>
            <person name="Crook D."/>
            <person name="Lamagni T."/>
            <person name="Phin N."/>
            <person name="Smith E.G."/>
            <person name="Zambon M."/>
            <person name="Serr A."/>
            <person name="Goetting T."/>
            <person name="Ebner W."/>
            <person name="Thuermer A."/>
            <person name="Utpatel C."/>
            <person name="Sproer C."/>
            <person name="Bunk B."/>
            <person name="Nubel U."/>
            <person name="Bloemberg G."/>
            <person name="Bottger E."/>
            <person name="Niemann S."/>
            <person name="Wagner D."/>
            <person name="Sax H."/>
        </authorList>
    </citation>
    <scope>NUCLEOTIDE SEQUENCE [LARGE SCALE GENOMIC DNA]</scope>
    <source>
        <strain evidence="2 3">ZUERICH-2</strain>
    </source>
</reference>
<sequence length="206" mass="22974">MPDGRSDASTLTPAAHAPHTCLNRRVSARDLVFQRRNFAHILGREDPHNSRWCRAACLGGRMRRRRRRDVVEPADHHDGRFVRRGAGATASGFARKSRWRCGIHWLHHRPQLRLLPSSRQVWAAAVATGGTSAPAAGRVRQHRSRRRPACARGSVSRRPHRRLRNPGELAVADAAVGVVCCWGGTTVRSRSCPTSIIAWSERDSRA</sequence>
<gene>
    <name evidence="2" type="ORF">MYCOZU2_01496</name>
</gene>
<dbReference type="Proteomes" id="UP000198286">
    <property type="component" value="Chromosome"/>
</dbReference>
<organism evidence="2 3">
    <name type="scientific">Mycobacterium intracellulare subsp. chimaera</name>
    <dbReference type="NCBI Taxonomy" id="222805"/>
    <lineage>
        <taxon>Bacteria</taxon>
        <taxon>Bacillati</taxon>
        <taxon>Actinomycetota</taxon>
        <taxon>Actinomycetes</taxon>
        <taxon>Mycobacteriales</taxon>
        <taxon>Mycobacteriaceae</taxon>
        <taxon>Mycobacterium</taxon>
        <taxon>Mycobacterium avium complex (MAC)</taxon>
    </lineage>
</organism>
<evidence type="ECO:0000256" key="1">
    <source>
        <dbReference type="SAM" id="MobiDB-lite"/>
    </source>
</evidence>
<evidence type="ECO:0000313" key="3">
    <source>
        <dbReference type="Proteomes" id="UP000198286"/>
    </source>
</evidence>
<name>A0A7U5RUJ7_MYCIT</name>
<proteinExistence type="predicted"/>
<feature type="compositionally biased region" description="Basic residues" evidence="1">
    <location>
        <begin position="139"/>
        <end position="160"/>
    </location>
</feature>
<evidence type="ECO:0000313" key="2">
    <source>
        <dbReference type="EMBL" id="ASL13931.1"/>
    </source>
</evidence>
<feature type="region of interest" description="Disordered" evidence="1">
    <location>
        <begin position="133"/>
        <end position="160"/>
    </location>
</feature>
<dbReference type="EMBL" id="CP015267">
    <property type="protein sequence ID" value="ASL13931.1"/>
    <property type="molecule type" value="Genomic_DNA"/>
</dbReference>
<protein>
    <submittedName>
        <fullName evidence="2">Uncharacterized protein</fullName>
    </submittedName>
</protein>